<dbReference type="Proteomes" id="UP001174936">
    <property type="component" value="Unassembled WGS sequence"/>
</dbReference>
<organism evidence="2 3">
    <name type="scientific">Cercophora newfieldiana</name>
    <dbReference type="NCBI Taxonomy" id="92897"/>
    <lineage>
        <taxon>Eukaryota</taxon>
        <taxon>Fungi</taxon>
        <taxon>Dikarya</taxon>
        <taxon>Ascomycota</taxon>
        <taxon>Pezizomycotina</taxon>
        <taxon>Sordariomycetes</taxon>
        <taxon>Sordariomycetidae</taxon>
        <taxon>Sordariales</taxon>
        <taxon>Lasiosphaeriaceae</taxon>
        <taxon>Cercophora</taxon>
    </lineage>
</organism>
<gene>
    <name evidence="2" type="ORF">B0T16DRAFT_452451</name>
</gene>
<comment type="caution">
    <text evidence="2">The sequence shown here is derived from an EMBL/GenBank/DDBJ whole genome shotgun (WGS) entry which is preliminary data.</text>
</comment>
<name>A0AA39YQS7_9PEZI</name>
<feature type="region of interest" description="Disordered" evidence="1">
    <location>
        <begin position="89"/>
        <end position="120"/>
    </location>
</feature>
<proteinExistence type="predicted"/>
<evidence type="ECO:0000313" key="2">
    <source>
        <dbReference type="EMBL" id="KAK0656942.1"/>
    </source>
</evidence>
<reference evidence="2" key="1">
    <citation type="submission" date="2023-06" db="EMBL/GenBank/DDBJ databases">
        <title>Genome-scale phylogeny and comparative genomics of the fungal order Sordariales.</title>
        <authorList>
            <consortium name="Lawrence Berkeley National Laboratory"/>
            <person name="Hensen N."/>
            <person name="Bonometti L."/>
            <person name="Westerberg I."/>
            <person name="Brannstrom I.O."/>
            <person name="Guillou S."/>
            <person name="Cros-Aarteil S."/>
            <person name="Calhoun S."/>
            <person name="Haridas S."/>
            <person name="Kuo A."/>
            <person name="Mondo S."/>
            <person name="Pangilinan J."/>
            <person name="Riley R."/>
            <person name="Labutti K."/>
            <person name="Andreopoulos B."/>
            <person name="Lipzen A."/>
            <person name="Chen C."/>
            <person name="Yanf M."/>
            <person name="Daum C."/>
            <person name="Ng V."/>
            <person name="Clum A."/>
            <person name="Steindorff A."/>
            <person name="Ohm R."/>
            <person name="Martin F."/>
            <person name="Silar P."/>
            <person name="Natvig D."/>
            <person name="Lalanne C."/>
            <person name="Gautier V."/>
            <person name="Ament-Velasquez S.L."/>
            <person name="Kruys A."/>
            <person name="Hutchinson M.I."/>
            <person name="Powell A.J."/>
            <person name="Barry K."/>
            <person name="Miller A.N."/>
            <person name="Grigoriev I.V."/>
            <person name="Debuchy R."/>
            <person name="Gladieux P."/>
            <person name="Thoren M.H."/>
            <person name="Johannesson H."/>
        </authorList>
    </citation>
    <scope>NUCLEOTIDE SEQUENCE</scope>
    <source>
        <strain evidence="2">SMH2532-1</strain>
    </source>
</reference>
<sequence>MKLYAERNEVTHTDINELARTKQWLKLADRIAEDLAALETEKLLTDEQRAATKSAIWYKIGLHFEIFVLDEESFTVSAMKAWPLDDKGKAVRTSVRPAPTPRVEPMDSEEEGSAGTLQMDDEFGTDNLLQACVSFDNEHSELTEWKSPKR</sequence>
<evidence type="ECO:0000256" key="1">
    <source>
        <dbReference type="SAM" id="MobiDB-lite"/>
    </source>
</evidence>
<keyword evidence="3" id="KW-1185">Reference proteome</keyword>
<accession>A0AA39YQS7</accession>
<protein>
    <submittedName>
        <fullName evidence="2">Uncharacterized protein</fullName>
    </submittedName>
</protein>
<evidence type="ECO:0000313" key="3">
    <source>
        <dbReference type="Proteomes" id="UP001174936"/>
    </source>
</evidence>
<dbReference type="EMBL" id="JAULSV010000001">
    <property type="protein sequence ID" value="KAK0656942.1"/>
    <property type="molecule type" value="Genomic_DNA"/>
</dbReference>
<dbReference type="AlphaFoldDB" id="A0AA39YQS7"/>